<name>A0A0D2K535_9CHLO</name>
<evidence type="ECO:0000313" key="3">
    <source>
        <dbReference type="Proteomes" id="UP000054498"/>
    </source>
</evidence>
<evidence type="ECO:0000313" key="2">
    <source>
        <dbReference type="EMBL" id="KIY91248.1"/>
    </source>
</evidence>
<dbReference type="RefSeq" id="XP_013890268.1">
    <property type="nucleotide sequence ID" value="XM_014034814.1"/>
</dbReference>
<reference evidence="2 3" key="1">
    <citation type="journal article" date="2013" name="BMC Genomics">
        <title>Reconstruction of the lipid metabolism for the microalga Monoraphidium neglectum from its genome sequence reveals characteristics suitable for biofuel production.</title>
        <authorList>
            <person name="Bogen C."/>
            <person name="Al-Dilaimi A."/>
            <person name="Albersmeier A."/>
            <person name="Wichmann J."/>
            <person name="Grundmann M."/>
            <person name="Rupp O."/>
            <person name="Lauersen K.J."/>
            <person name="Blifernez-Klassen O."/>
            <person name="Kalinowski J."/>
            <person name="Goesmann A."/>
            <person name="Mussgnug J.H."/>
            <person name="Kruse O."/>
        </authorList>
    </citation>
    <scope>NUCLEOTIDE SEQUENCE [LARGE SCALE GENOMIC DNA]</scope>
    <source>
        <strain evidence="2 3">SAG 48.87</strain>
    </source>
</reference>
<feature type="region of interest" description="Disordered" evidence="1">
    <location>
        <begin position="132"/>
        <end position="182"/>
    </location>
</feature>
<feature type="compositionally biased region" description="Low complexity" evidence="1">
    <location>
        <begin position="289"/>
        <end position="301"/>
    </location>
</feature>
<dbReference type="GeneID" id="25734503"/>
<feature type="compositionally biased region" description="Low complexity" evidence="1">
    <location>
        <begin position="132"/>
        <end position="150"/>
    </location>
</feature>
<evidence type="ECO:0008006" key="4">
    <source>
        <dbReference type="Google" id="ProtNLM"/>
    </source>
</evidence>
<protein>
    <recommendedName>
        <fullName evidence="4">Guanylate cyclase domain-containing protein</fullName>
    </recommendedName>
</protein>
<dbReference type="InterPro" id="IPR029787">
    <property type="entry name" value="Nucleotide_cyclase"/>
</dbReference>
<feature type="region of interest" description="Disordered" evidence="1">
    <location>
        <begin position="239"/>
        <end position="332"/>
    </location>
</feature>
<dbReference type="STRING" id="145388.A0A0D2K535"/>
<feature type="compositionally biased region" description="Pro residues" evidence="1">
    <location>
        <begin position="151"/>
        <end position="168"/>
    </location>
</feature>
<dbReference type="AlphaFoldDB" id="A0A0D2K535"/>
<gene>
    <name evidence="2" type="ORF">MNEG_16716</name>
</gene>
<dbReference type="Proteomes" id="UP000054498">
    <property type="component" value="Unassembled WGS sequence"/>
</dbReference>
<accession>A0A0D2K535</accession>
<keyword evidence="3" id="KW-1185">Reference proteome</keyword>
<dbReference type="Gene3D" id="3.30.70.1230">
    <property type="entry name" value="Nucleotide cyclase"/>
    <property type="match status" value="1"/>
</dbReference>
<proteinExistence type="predicted"/>
<dbReference type="KEGG" id="mng:MNEG_16716"/>
<evidence type="ECO:0000256" key="1">
    <source>
        <dbReference type="SAM" id="MobiDB-lite"/>
    </source>
</evidence>
<dbReference type="OrthoDB" id="551471at2759"/>
<dbReference type="EMBL" id="KK106902">
    <property type="protein sequence ID" value="KIY91248.1"/>
    <property type="molecule type" value="Genomic_DNA"/>
</dbReference>
<organism evidence="2 3">
    <name type="scientific">Monoraphidium neglectum</name>
    <dbReference type="NCBI Taxonomy" id="145388"/>
    <lineage>
        <taxon>Eukaryota</taxon>
        <taxon>Viridiplantae</taxon>
        <taxon>Chlorophyta</taxon>
        <taxon>core chlorophytes</taxon>
        <taxon>Chlorophyceae</taxon>
        <taxon>CS clade</taxon>
        <taxon>Sphaeropleales</taxon>
        <taxon>Selenastraceae</taxon>
        <taxon>Monoraphidium</taxon>
    </lineage>
</organism>
<feature type="compositionally biased region" description="Gly residues" evidence="1">
    <location>
        <begin position="241"/>
        <end position="254"/>
    </location>
</feature>
<dbReference type="SUPFAM" id="SSF55073">
    <property type="entry name" value="Nucleotide cyclase"/>
    <property type="match status" value="1"/>
</dbReference>
<sequence>MVAFATPRAALEWCLVVQEAALYLKWPESVLLHRGFASVHSANGDLVFRGPRLKMGLCVGPPKAIMPDALGRADYHGNSVNQAARYMDAGAHGGQVVCEPAVAERVLAEWRADVEAAATNAANTSAAAAAEAGAGAGAAPHTGAPDGDGAPAPPAPAPPGGAPEPVQPSAPRDVPSGRGGAGAAGAAVAATTAAASSGGSGGGYASASGFGGHFGSYDSIGALGDVSSPASSFRAGASFSGPGGGASDGGGAAPGGRPLAAPLQASGGGGVAEGEPLQQTDSTGGLLTGSPFGVAPVAGPAAPGPAGGAGRPRSRFFRSQPGPPAPRSGASALSAGIPENCASDCGAAAATLDGAAAAGPLPPLNGAPPAAAPHPDAIEPPGAPRYVLRDVPKAVARVEVHACGLYRFKGNPLPVELVHVTMTSLSGRVYPSEPPRGKGGRLEDRAGLIAAGPAPLPALAREYRRRTPAFVLRRYSSRLAAADARRCTAARAAGARRRRARSRAL</sequence>
<feature type="region of interest" description="Disordered" evidence="1">
    <location>
        <begin position="365"/>
        <end position="384"/>
    </location>
</feature>